<dbReference type="EMBL" id="LS483250">
    <property type="protein sequence ID" value="SQD79636.1"/>
    <property type="molecule type" value="Genomic_DNA"/>
</dbReference>
<evidence type="ECO:0000313" key="2">
    <source>
        <dbReference type="Proteomes" id="UP000250163"/>
    </source>
</evidence>
<dbReference type="Proteomes" id="UP000250163">
    <property type="component" value="Chromosome MORIYA"/>
</dbReference>
<dbReference type="RefSeq" id="WP_232011641.1">
    <property type="nucleotide sequence ID" value="NZ_LS483250.1"/>
</dbReference>
<protein>
    <submittedName>
        <fullName evidence="1">Uncharacterized protein</fullName>
    </submittedName>
</protein>
<proteinExistence type="predicted"/>
<dbReference type="AlphaFoldDB" id="A0A330LTU5"/>
<evidence type="ECO:0000313" key="1">
    <source>
        <dbReference type="EMBL" id="SQD79636.1"/>
    </source>
</evidence>
<gene>
    <name evidence="1" type="ORF">MORIYA_3180</name>
</gene>
<accession>A0A330LTU5</accession>
<dbReference type="KEGG" id="mya:MORIYA_3180"/>
<name>A0A330LTU5_9GAMM</name>
<reference evidence="2" key="1">
    <citation type="submission" date="2018-05" db="EMBL/GenBank/DDBJ databases">
        <authorList>
            <person name="Cea G.-C."/>
            <person name="William W."/>
        </authorList>
    </citation>
    <scope>NUCLEOTIDE SEQUENCE [LARGE SCALE GENOMIC DNA]</scope>
    <source>
        <strain evidence="2">DB21MT 5</strain>
    </source>
</reference>
<sequence>MKQVLLACSELLSTEEHAEQDIFVDKLKAAAEQFKQQSLQVQNKTISSGYFSCFFIVTP</sequence>
<keyword evidence="2" id="KW-1185">Reference proteome</keyword>
<organism evidence="1 2">
    <name type="scientific">Moritella yayanosii</name>
    <dbReference type="NCBI Taxonomy" id="69539"/>
    <lineage>
        <taxon>Bacteria</taxon>
        <taxon>Pseudomonadati</taxon>
        <taxon>Pseudomonadota</taxon>
        <taxon>Gammaproteobacteria</taxon>
        <taxon>Alteromonadales</taxon>
        <taxon>Moritellaceae</taxon>
        <taxon>Moritella</taxon>
    </lineage>
</organism>